<dbReference type="Pfam" id="PF09716">
    <property type="entry name" value="ETRAMP"/>
    <property type="match status" value="1"/>
</dbReference>
<sequence length="176" mass="20421">MRVSAIFYFVNILFLVSLIVPCMCTENVMQKKVKSAFNSLNNKLRNYDDKKKKIMLAAAAGVLITIMSAVVGGIFYRRQSSKDRWDNPDLVDDVHNLVLEAIEYGILFTHKNYYGGKDIDKSFPSEKDIKKYLLKNLKSDNLDLTFSQKQDLIRMIPYIELNIRKACYNYENTKIQ</sequence>
<keyword evidence="3" id="KW-1185">Reference proteome</keyword>
<dbReference type="KEGG" id="pmal:PMUG01_05016400"/>
<keyword evidence="1" id="KW-0812">Transmembrane</keyword>
<dbReference type="OMA" id="PCMCSEN"/>
<proteinExistence type="predicted"/>
<dbReference type="NCBIfam" id="TIGR01495">
    <property type="entry name" value="ETRAMP"/>
    <property type="match status" value="1"/>
</dbReference>
<keyword evidence="1" id="KW-0472">Membrane</keyword>
<name>A0A1D3JL33_PLAMA</name>
<accession>A0A1D3JL33</accession>
<dbReference type="InterPro" id="IPR006389">
    <property type="entry name" value="Early_transc_mb_plasmodium"/>
</dbReference>
<evidence type="ECO:0000313" key="3">
    <source>
        <dbReference type="Proteomes" id="UP000219813"/>
    </source>
</evidence>
<evidence type="ECO:0000256" key="1">
    <source>
        <dbReference type="SAM" id="Phobius"/>
    </source>
</evidence>
<dbReference type="OrthoDB" id="387039at2759"/>
<dbReference type="RefSeq" id="XP_028860311.1">
    <property type="nucleotide sequence ID" value="XM_029003358.1"/>
</dbReference>
<dbReference type="VEuPathDB" id="PlasmoDB:PmUG01_05016400"/>
<organism evidence="2 3">
    <name type="scientific">Plasmodium malariae</name>
    <dbReference type="NCBI Taxonomy" id="5858"/>
    <lineage>
        <taxon>Eukaryota</taxon>
        <taxon>Sar</taxon>
        <taxon>Alveolata</taxon>
        <taxon>Apicomplexa</taxon>
        <taxon>Aconoidasida</taxon>
        <taxon>Haemosporida</taxon>
        <taxon>Plasmodiidae</taxon>
        <taxon>Plasmodium</taxon>
        <taxon>Plasmodium (Plasmodium)</taxon>
    </lineage>
</organism>
<keyword evidence="1" id="KW-1133">Transmembrane helix</keyword>
<reference evidence="2 3" key="1">
    <citation type="submission" date="2016-06" db="EMBL/GenBank/DDBJ databases">
        <authorList>
            <consortium name="Pathogen Informatics"/>
        </authorList>
    </citation>
    <scope>NUCLEOTIDE SEQUENCE [LARGE SCALE GENOMIC DNA]</scope>
</reference>
<protein>
    <submittedName>
        <fullName evidence="2">Early transcribed membrane protein</fullName>
    </submittedName>
</protein>
<dbReference type="GeneID" id="39867206"/>
<feature type="transmembrane region" description="Helical" evidence="1">
    <location>
        <begin position="54"/>
        <end position="76"/>
    </location>
</feature>
<dbReference type="AlphaFoldDB" id="A0A1D3JL33"/>
<evidence type="ECO:0000313" key="2">
    <source>
        <dbReference type="EMBL" id="SBT87302.1"/>
    </source>
</evidence>
<feature type="transmembrane region" description="Helical" evidence="1">
    <location>
        <begin position="6"/>
        <end position="24"/>
    </location>
</feature>
<dbReference type="EMBL" id="LT594626">
    <property type="protein sequence ID" value="SBT87302.1"/>
    <property type="molecule type" value="Genomic_DNA"/>
</dbReference>
<gene>
    <name evidence="2" type="ORF">PMUG01_05016400</name>
</gene>
<dbReference type="Proteomes" id="UP000219813">
    <property type="component" value="Chromosome 5"/>
</dbReference>